<dbReference type="Pfam" id="PF02518">
    <property type="entry name" value="HATPase_c"/>
    <property type="match status" value="1"/>
</dbReference>
<evidence type="ECO:0000256" key="13">
    <source>
        <dbReference type="ARBA" id="ARBA00023136"/>
    </source>
</evidence>
<evidence type="ECO:0000313" key="18">
    <source>
        <dbReference type="EMBL" id="MCD1294995.1"/>
    </source>
</evidence>
<keyword evidence="6" id="KW-0597">Phosphoprotein</keyword>
<dbReference type="FunFam" id="2.10.70.100:FF:000001">
    <property type="entry name" value="Sensory transduction histidine kinase"/>
    <property type="match status" value="1"/>
</dbReference>
<dbReference type="Pfam" id="PF08447">
    <property type="entry name" value="PAS_3"/>
    <property type="match status" value="2"/>
</dbReference>
<dbReference type="InterPro" id="IPR000700">
    <property type="entry name" value="PAS-assoc_C"/>
</dbReference>
<keyword evidence="14" id="KW-0175">Coiled coil</keyword>
<dbReference type="NCBIfam" id="TIGR00229">
    <property type="entry name" value="sensory_box"/>
    <property type="match status" value="2"/>
</dbReference>
<dbReference type="PANTHER" id="PTHR43304:SF1">
    <property type="entry name" value="PAC DOMAIN-CONTAINING PROTEIN"/>
    <property type="match status" value="1"/>
</dbReference>
<dbReference type="PROSITE" id="PS50109">
    <property type="entry name" value="HIS_KIN"/>
    <property type="match status" value="1"/>
</dbReference>
<evidence type="ECO:0000256" key="7">
    <source>
        <dbReference type="ARBA" id="ARBA00022679"/>
    </source>
</evidence>
<evidence type="ECO:0000256" key="12">
    <source>
        <dbReference type="ARBA" id="ARBA00022989"/>
    </source>
</evidence>
<dbReference type="InterPro" id="IPR036890">
    <property type="entry name" value="HATPase_C_sf"/>
</dbReference>
<feature type="domain" description="PAC" evidence="17">
    <location>
        <begin position="546"/>
        <end position="598"/>
    </location>
</feature>
<dbReference type="GO" id="GO:0004673">
    <property type="term" value="F:protein histidine kinase activity"/>
    <property type="evidence" value="ECO:0007669"/>
    <property type="project" value="UniProtKB-EC"/>
</dbReference>
<dbReference type="Gene3D" id="3.30.450.20">
    <property type="entry name" value="PAS domain"/>
    <property type="match status" value="3"/>
</dbReference>
<dbReference type="PROSITE" id="PS50113">
    <property type="entry name" value="PAC"/>
    <property type="match status" value="3"/>
</dbReference>
<dbReference type="SMART" id="SM00091">
    <property type="entry name" value="PAS"/>
    <property type="match status" value="3"/>
</dbReference>
<dbReference type="InterPro" id="IPR052162">
    <property type="entry name" value="Sensor_kinase/Photoreceptor"/>
</dbReference>
<keyword evidence="10" id="KW-0547">Nucleotide-binding</keyword>
<dbReference type="GO" id="GO:0000166">
    <property type="term" value="F:nucleotide binding"/>
    <property type="evidence" value="ECO:0007669"/>
    <property type="project" value="UniProtKB-KW"/>
</dbReference>
<evidence type="ECO:0000259" key="17">
    <source>
        <dbReference type="PROSITE" id="PS50113"/>
    </source>
</evidence>
<evidence type="ECO:0000259" key="15">
    <source>
        <dbReference type="PROSITE" id="PS50109"/>
    </source>
</evidence>
<evidence type="ECO:0000256" key="1">
    <source>
        <dbReference type="ARBA" id="ARBA00000085"/>
    </source>
</evidence>
<dbReference type="AlphaFoldDB" id="A0AAP2REC9"/>
<dbReference type="EC" id="2.7.13.3" evidence="3"/>
<dbReference type="GO" id="GO:0005886">
    <property type="term" value="C:plasma membrane"/>
    <property type="evidence" value="ECO:0007669"/>
    <property type="project" value="UniProtKB-SubCell"/>
</dbReference>
<dbReference type="InterPro" id="IPR013655">
    <property type="entry name" value="PAS_fold_3"/>
</dbReference>
<keyword evidence="5" id="KW-0997">Cell inner membrane</keyword>
<evidence type="ECO:0000259" key="16">
    <source>
        <dbReference type="PROSITE" id="PS50112"/>
    </source>
</evidence>
<dbReference type="InterPro" id="IPR004358">
    <property type="entry name" value="Sig_transdc_His_kin-like_C"/>
</dbReference>
<keyword evidence="9" id="KW-0677">Repeat</keyword>
<evidence type="ECO:0000313" key="19">
    <source>
        <dbReference type="Proteomes" id="UP001320159"/>
    </source>
</evidence>
<keyword evidence="13" id="KW-0472">Membrane</keyword>
<evidence type="ECO:0000256" key="8">
    <source>
        <dbReference type="ARBA" id="ARBA00022692"/>
    </source>
</evidence>
<dbReference type="PRINTS" id="PR00344">
    <property type="entry name" value="BCTRLSENSOR"/>
</dbReference>
<keyword evidence="4" id="KW-1003">Cell membrane</keyword>
<dbReference type="Gene3D" id="2.10.70.100">
    <property type="match status" value="1"/>
</dbReference>
<gene>
    <name evidence="18" type="ORF">CUJ83_08290</name>
</gene>
<dbReference type="PROSITE" id="PS50112">
    <property type="entry name" value="PAS"/>
    <property type="match status" value="1"/>
</dbReference>
<dbReference type="PANTHER" id="PTHR43304">
    <property type="entry name" value="PHYTOCHROME-LIKE PROTEIN CPH1"/>
    <property type="match status" value="1"/>
</dbReference>
<comment type="caution">
    <text evidence="18">The sequence shown here is derived from an EMBL/GenBank/DDBJ whole genome shotgun (WGS) entry which is preliminary data.</text>
</comment>
<evidence type="ECO:0000256" key="4">
    <source>
        <dbReference type="ARBA" id="ARBA00022475"/>
    </source>
</evidence>
<evidence type="ECO:0000256" key="9">
    <source>
        <dbReference type="ARBA" id="ARBA00022737"/>
    </source>
</evidence>
<evidence type="ECO:0000256" key="10">
    <source>
        <dbReference type="ARBA" id="ARBA00022741"/>
    </source>
</evidence>
<dbReference type="RefSeq" id="WP_230741833.1">
    <property type="nucleotide sequence ID" value="NZ_PGCK01000006.1"/>
</dbReference>
<organism evidence="18 19">
    <name type="scientific">Methanooceanicella nereidis</name>
    <dbReference type="NCBI Taxonomy" id="2052831"/>
    <lineage>
        <taxon>Archaea</taxon>
        <taxon>Methanobacteriati</taxon>
        <taxon>Methanobacteriota</taxon>
        <taxon>Stenosarchaea group</taxon>
        <taxon>Methanomicrobia</taxon>
        <taxon>Methanocellales</taxon>
        <taxon>Methanocellaceae</taxon>
        <taxon>Methanooceanicella</taxon>
    </lineage>
</organism>
<dbReference type="InterPro" id="IPR025847">
    <property type="entry name" value="MEDS_domain"/>
</dbReference>
<name>A0AAP2REC9_9EURY</name>
<dbReference type="EMBL" id="PGCK01000006">
    <property type="protein sequence ID" value="MCD1294995.1"/>
    <property type="molecule type" value="Genomic_DNA"/>
</dbReference>
<dbReference type="InterPro" id="IPR001610">
    <property type="entry name" value="PAC"/>
</dbReference>
<comment type="subcellular location">
    <subcellularLocation>
        <location evidence="2">Cell inner membrane</location>
        <topology evidence="2">Multi-pass membrane protein</topology>
    </subcellularLocation>
</comment>
<evidence type="ECO:0000256" key="3">
    <source>
        <dbReference type="ARBA" id="ARBA00012438"/>
    </source>
</evidence>
<dbReference type="CDD" id="cd00130">
    <property type="entry name" value="PAS"/>
    <property type="match status" value="2"/>
</dbReference>
<dbReference type="InterPro" id="IPR000014">
    <property type="entry name" value="PAS"/>
</dbReference>
<dbReference type="SMART" id="SM00086">
    <property type="entry name" value="PAC"/>
    <property type="match status" value="3"/>
</dbReference>
<sequence length="831" mass="95052">MKEEDRETGIEKIGKVPWGTHFCLFYKTRDDLMEIIVPYLVTGLKSNEYCMCITSEPFIGDDVKASMRSAVPDYDEYVKKGQIEIIPYNEWYLADGILNLKQVLNGWIKKLKEALDRGYDGLRITGNVFWLNRSSWNDFMDYEKEVNSIIRDYRMLAICSYSLDKCDACDVMDILNTHQYAFSKNNGEWRLYENSDTKHARQALIKNEETFKRLFDQSPIGSAIVSLDYRFTRVNPELCRILGYSSEELLSLSFPDITHPDDLTDDMDKVKKLLSGEIAHFSKEKRYIRKDGNAVWVNISVRMITGPDGRPLYFLPMIEDITERKRAEEALRKSEIDLARAQHTAHIGNWDWDIEKNRATCSDEFFRILGQKPAEFITLETFLSFVHEDDREIVEHSNEIAKKGTPYSINYRIVRPDGVERIVQDVGEAIFDKSGKPVRMFGTIQDITERIEADREKEKLLKQLESGRRRLEAVLQNMPLGVIIVEVPSCKVIMKNRIMERLTTGLPESFDISYYDKLKLFRADGKQYRIDELPLVRSIKNGEVIIGEEIQVPSCEGGYKAFSINSTPIYDDAGNIVNGVAIVVDVTDKKRAENELFSAKAQTELYVDLMGHDINNLNQIAMGYLELVHEIIELEGFLDKDHASLLEKPVESLKSSSRLIDNVRKLQREKMGHYEPGFIDVGEVLKDVKSQYESVEGRDIMINYTPVSGYLVNANELLWDVFSNLVGNAIKHSSGPLTIDIGVSHIHDNGAGEFYKVMIDDNGPGITDALKSKLFDRLNLINTRARGKGFGLCLIKMLVDDYNGKFWVEDRVPGDHTQGCRFVVMLPAVVK</sequence>
<accession>A0AAP2REC9</accession>
<dbReference type="SUPFAM" id="SSF55785">
    <property type="entry name" value="PYP-like sensor domain (PAS domain)"/>
    <property type="match status" value="3"/>
</dbReference>
<evidence type="ECO:0000256" key="5">
    <source>
        <dbReference type="ARBA" id="ARBA00022519"/>
    </source>
</evidence>
<comment type="catalytic activity">
    <reaction evidence="1">
        <text>ATP + protein L-histidine = ADP + protein N-phospho-L-histidine.</text>
        <dbReference type="EC" id="2.7.13.3"/>
    </reaction>
</comment>
<evidence type="ECO:0000256" key="6">
    <source>
        <dbReference type="ARBA" id="ARBA00022553"/>
    </source>
</evidence>
<evidence type="ECO:0000256" key="14">
    <source>
        <dbReference type="SAM" id="Coils"/>
    </source>
</evidence>
<dbReference type="InterPro" id="IPR035965">
    <property type="entry name" value="PAS-like_dom_sf"/>
</dbReference>
<dbReference type="SUPFAM" id="SSF55874">
    <property type="entry name" value="ATPase domain of HSP90 chaperone/DNA topoisomerase II/histidine kinase"/>
    <property type="match status" value="1"/>
</dbReference>
<dbReference type="Pfam" id="PF14417">
    <property type="entry name" value="MEDS"/>
    <property type="match status" value="1"/>
</dbReference>
<feature type="coiled-coil region" evidence="14">
    <location>
        <begin position="450"/>
        <end position="477"/>
    </location>
</feature>
<evidence type="ECO:0000256" key="2">
    <source>
        <dbReference type="ARBA" id="ARBA00004429"/>
    </source>
</evidence>
<feature type="domain" description="PAC" evidence="17">
    <location>
        <begin position="407"/>
        <end position="459"/>
    </location>
</feature>
<proteinExistence type="predicted"/>
<dbReference type="InterPro" id="IPR005467">
    <property type="entry name" value="His_kinase_dom"/>
</dbReference>
<evidence type="ECO:0000256" key="11">
    <source>
        <dbReference type="ARBA" id="ARBA00022777"/>
    </source>
</evidence>
<dbReference type="Gene3D" id="3.30.565.10">
    <property type="entry name" value="Histidine kinase-like ATPase, C-terminal domain"/>
    <property type="match status" value="1"/>
</dbReference>
<feature type="domain" description="Histidine kinase" evidence="15">
    <location>
        <begin position="609"/>
        <end position="830"/>
    </location>
</feature>
<keyword evidence="19" id="KW-1185">Reference proteome</keyword>
<dbReference type="Proteomes" id="UP001320159">
    <property type="component" value="Unassembled WGS sequence"/>
</dbReference>
<keyword evidence="12" id="KW-1133">Transmembrane helix</keyword>
<dbReference type="SMART" id="SM00387">
    <property type="entry name" value="HATPase_c"/>
    <property type="match status" value="1"/>
</dbReference>
<keyword evidence="8" id="KW-0812">Transmembrane</keyword>
<feature type="domain" description="PAS" evidence="16">
    <location>
        <begin position="207"/>
        <end position="277"/>
    </location>
</feature>
<keyword evidence="7" id="KW-0808">Transferase</keyword>
<protein>
    <recommendedName>
        <fullName evidence="3">histidine kinase</fullName>
        <ecNumber evidence="3">2.7.13.3</ecNumber>
    </recommendedName>
</protein>
<keyword evidence="11" id="KW-0418">Kinase</keyword>
<reference evidence="18 19" key="1">
    <citation type="submission" date="2017-11" db="EMBL/GenBank/DDBJ databases">
        <title>Isolation and Characterization of Family Methanocellaceae Species from Potential Methane Hydrate Area Offshore Southwestern Taiwan.</title>
        <authorList>
            <person name="Zhang W.-L."/>
            <person name="Chen W.-C."/>
            <person name="Lai M.-C."/>
            <person name="Chen S.-C."/>
        </authorList>
    </citation>
    <scope>NUCLEOTIDE SEQUENCE [LARGE SCALE GENOMIC DNA]</scope>
    <source>
        <strain evidence="18 19">CWC-04</strain>
    </source>
</reference>
<feature type="domain" description="PAC" evidence="17">
    <location>
        <begin position="281"/>
        <end position="333"/>
    </location>
</feature>
<dbReference type="InterPro" id="IPR003594">
    <property type="entry name" value="HATPase_dom"/>
</dbReference>